<dbReference type="EMBL" id="HACA01031192">
    <property type="protein sequence ID" value="CDW48553.1"/>
    <property type="molecule type" value="Transcribed_RNA"/>
</dbReference>
<proteinExistence type="predicted"/>
<organism evidence="2">
    <name type="scientific">Lepeophtheirus salmonis</name>
    <name type="common">Salmon louse</name>
    <name type="synonym">Caligus salmonis</name>
    <dbReference type="NCBI Taxonomy" id="72036"/>
    <lineage>
        <taxon>Eukaryota</taxon>
        <taxon>Metazoa</taxon>
        <taxon>Ecdysozoa</taxon>
        <taxon>Arthropoda</taxon>
        <taxon>Crustacea</taxon>
        <taxon>Multicrustacea</taxon>
        <taxon>Hexanauplia</taxon>
        <taxon>Copepoda</taxon>
        <taxon>Siphonostomatoida</taxon>
        <taxon>Caligidae</taxon>
        <taxon>Lepeophtheirus</taxon>
    </lineage>
</organism>
<dbReference type="AlphaFoldDB" id="A0A0K2VDV5"/>
<dbReference type="EMBL" id="HACA01031193">
    <property type="protein sequence ID" value="CDW48554.1"/>
    <property type="molecule type" value="Transcribed_RNA"/>
</dbReference>
<accession>A0A0K2VDV5</accession>
<protein>
    <submittedName>
        <fullName evidence="1">Putative LOC101856368 [Aplysia californica]</fullName>
    </submittedName>
</protein>
<sequence>MQHFTVVHKRNYVVPLTGAHTQTIVSLWSRVKDMMCKLGVFNSSRDLFLTYLPEYVRRKKFSKDKVLDLIIELYPLYVSVRVK</sequence>
<reference evidence="2" key="1">
    <citation type="submission" date="2014-05" db="EMBL/GenBank/DDBJ databases">
        <authorList>
            <person name="Chronopoulou M."/>
        </authorList>
    </citation>
    <scope>NUCLEOTIDE SEQUENCE</scope>
    <source>
        <tissue evidence="2">Whole organism</tissue>
    </source>
</reference>
<name>A0A0K2VDV5_LEPSM</name>
<dbReference type="OrthoDB" id="6346507at2759"/>
<dbReference type="EMBL" id="HACA01031195">
    <property type="protein sequence ID" value="CDW48556.1"/>
    <property type="molecule type" value="Transcribed_RNA"/>
</dbReference>
<evidence type="ECO:0000313" key="2">
    <source>
        <dbReference type="EMBL" id="CDW48555.1"/>
    </source>
</evidence>
<evidence type="ECO:0000313" key="1">
    <source>
        <dbReference type="EMBL" id="CDW48553.1"/>
    </source>
</evidence>
<dbReference type="EMBL" id="HACA01031194">
    <property type="protein sequence ID" value="CDW48555.1"/>
    <property type="molecule type" value="Transcribed_RNA"/>
</dbReference>